<dbReference type="RefSeq" id="XP_014154080.1">
    <property type="nucleotide sequence ID" value="XM_014298605.1"/>
</dbReference>
<reference evidence="1 2" key="1">
    <citation type="submission" date="2011-02" db="EMBL/GenBank/DDBJ databases">
        <title>The Genome Sequence of Sphaeroforma arctica JP610.</title>
        <authorList>
            <consortium name="The Broad Institute Genome Sequencing Platform"/>
            <person name="Russ C."/>
            <person name="Cuomo C."/>
            <person name="Young S.K."/>
            <person name="Zeng Q."/>
            <person name="Gargeya S."/>
            <person name="Alvarado L."/>
            <person name="Berlin A."/>
            <person name="Chapman S.B."/>
            <person name="Chen Z."/>
            <person name="Freedman E."/>
            <person name="Gellesch M."/>
            <person name="Goldberg J."/>
            <person name="Griggs A."/>
            <person name="Gujja S."/>
            <person name="Heilman E."/>
            <person name="Heiman D."/>
            <person name="Howarth C."/>
            <person name="Mehta T."/>
            <person name="Neiman D."/>
            <person name="Pearson M."/>
            <person name="Roberts A."/>
            <person name="Saif S."/>
            <person name="Shea T."/>
            <person name="Shenoy N."/>
            <person name="Sisk P."/>
            <person name="Stolte C."/>
            <person name="Sykes S."/>
            <person name="White J."/>
            <person name="Yandava C."/>
            <person name="Burger G."/>
            <person name="Gray M.W."/>
            <person name="Holland P.W.H."/>
            <person name="King N."/>
            <person name="Lang F.B.F."/>
            <person name="Roger A.J."/>
            <person name="Ruiz-Trillo I."/>
            <person name="Haas B."/>
            <person name="Nusbaum C."/>
            <person name="Birren B."/>
        </authorList>
    </citation>
    <scope>NUCLEOTIDE SEQUENCE [LARGE SCALE GENOMIC DNA]</scope>
    <source>
        <strain evidence="1 2">JP610</strain>
    </source>
</reference>
<dbReference type="GeneID" id="25907961"/>
<sequence length="106" mass="11190">MSVQRDESAQKEGREFYRGTAAVEDSWHVSVGGDVEASVDGVGGTCGTTAVSGESNSYQFVGNPYPDGIVKIMVQLYRATYRTTGELWVGTCVGNGSKEVKTGGDS</sequence>
<name>A0A0L0FW59_9EUKA</name>
<proteinExistence type="predicted"/>
<accession>A0A0L0FW59</accession>
<protein>
    <submittedName>
        <fullName evidence="1">Uncharacterized protein</fullName>
    </submittedName>
</protein>
<dbReference type="AlphaFoldDB" id="A0A0L0FW59"/>
<gene>
    <name evidence="1" type="ORF">SARC_07457</name>
</gene>
<organism evidence="1 2">
    <name type="scientific">Sphaeroforma arctica JP610</name>
    <dbReference type="NCBI Taxonomy" id="667725"/>
    <lineage>
        <taxon>Eukaryota</taxon>
        <taxon>Ichthyosporea</taxon>
        <taxon>Ichthyophonida</taxon>
        <taxon>Sphaeroforma</taxon>
    </lineage>
</organism>
<keyword evidence="2" id="KW-1185">Reference proteome</keyword>
<dbReference type="Proteomes" id="UP000054560">
    <property type="component" value="Unassembled WGS sequence"/>
</dbReference>
<evidence type="ECO:0000313" key="1">
    <source>
        <dbReference type="EMBL" id="KNC80178.1"/>
    </source>
</evidence>
<evidence type="ECO:0000313" key="2">
    <source>
        <dbReference type="Proteomes" id="UP000054560"/>
    </source>
</evidence>
<dbReference type="EMBL" id="KQ242188">
    <property type="protein sequence ID" value="KNC80178.1"/>
    <property type="molecule type" value="Genomic_DNA"/>
</dbReference>